<feature type="signal peptide" evidence="2">
    <location>
        <begin position="1"/>
        <end position="20"/>
    </location>
</feature>
<protein>
    <submittedName>
        <fullName evidence="3">Uncharacterized protein</fullName>
    </submittedName>
</protein>
<name>A0A409WBE0_9AGAR</name>
<gene>
    <name evidence="3" type="ORF">CVT26_001482</name>
</gene>
<dbReference type="InParanoid" id="A0A409WBE0"/>
<keyword evidence="4" id="KW-1185">Reference proteome</keyword>
<evidence type="ECO:0000313" key="4">
    <source>
        <dbReference type="Proteomes" id="UP000284706"/>
    </source>
</evidence>
<evidence type="ECO:0000256" key="2">
    <source>
        <dbReference type="SAM" id="SignalP"/>
    </source>
</evidence>
<feature type="region of interest" description="Disordered" evidence="1">
    <location>
        <begin position="37"/>
        <end position="71"/>
    </location>
</feature>
<evidence type="ECO:0000313" key="3">
    <source>
        <dbReference type="EMBL" id="PPQ75798.1"/>
    </source>
</evidence>
<comment type="caution">
    <text evidence="3">The sequence shown here is derived from an EMBL/GenBank/DDBJ whole genome shotgun (WGS) entry which is preliminary data.</text>
</comment>
<proteinExistence type="predicted"/>
<dbReference type="EMBL" id="NHYE01005227">
    <property type="protein sequence ID" value="PPQ75798.1"/>
    <property type="molecule type" value="Genomic_DNA"/>
</dbReference>
<evidence type="ECO:0000256" key="1">
    <source>
        <dbReference type="SAM" id="MobiDB-lite"/>
    </source>
</evidence>
<feature type="compositionally biased region" description="Low complexity" evidence="1">
    <location>
        <begin position="43"/>
        <end position="71"/>
    </location>
</feature>
<feature type="chain" id="PRO_5019479358" evidence="2">
    <location>
        <begin position="21"/>
        <end position="71"/>
    </location>
</feature>
<sequence>MKSIFTFTILLAACVVGSLANPEEFAGNAYRKTVSRTGGAGGTANANGQAYGNVGNNNGNGGTASANGGNA</sequence>
<accession>A0A409WBE0</accession>
<dbReference type="Proteomes" id="UP000284706">
    <property type="component" value="Unassembled WGS sequence"/>
</dbReference>
<organism evidence="3 4">
    <name type="scientific">Gymnopilus dilepis</name>
    <dbReference type="NCBI Taxonomy" id="231916"/>
    <lineage>
        <taxon>Eukaryota</taxon>
        <taxon>Fungi</taxon>
        <taxon>Dikarya</taxon>
        <taxon>Basidiomycota</taxon>
        <taxon>Agaricomycotina</taxon>
        <taxon>Agaricomycetes</taxon>
        <taxon>Agaricomycetidae</taxon>
        <taxon>Agaricales</taxon>
        <taxon>Agaricineae</taxon>
        <taxon>Hymenogastraceae</taxon>
        <taxon>Gymnopilus</taxon>
    </lineage>
</organism>
<dbReference type="AlphaFoldDB" id="A0A409WBE0"/>
<reference evidence="3 4" key="1">
    <citation type="journal article" date="2018" name="Evol. Lett.">
        <title>Horizontal gene cluster transfer increased hallucinogenic mushroom diversity.</title>
        <authorList>
            <person name="Reynolds H.T."/>
            <person name="Vijayakumar V."/>
            <person name="Gluck-Thaler E."/>
            <person name="Korotkin H.B."/>
            <person name="Matheny P.B."/>
            <person name="Slot J.C."/>
        </authorList>
    </citation>
    <scope>NUCLEOTIDE SEQUENCE [LARGE SCALE GENOMIC DNA]</scope>
    <source>
        <strain evidence="3 4">SRW20</strain>
    </source>
</reference>
<keyword evidence="2" id="KW-0732">Signal</keyword>